<sequence>MWNMSAPAAVARLASGNKALNSACIPTALPHGCTKGQRKAALGPSQPQEPFSG</sequence>
<evidence type="ECO:0000313" key="2">
    <source>
        <dbReference type="RefSeq" id="XP_030985319.1"/>
    </source>
</evidence>
<dbReference type="KEGG" id="pgri:PgNI_03467"/>
<reference evidence="2" key="2">
    <citation type="submission" date="2019-10" db="EMBL/GenBank/DDBJ databases">
        <authorList>
            <consortium name="NCBI Genome Project"/>
        </authorList>
    </citation>
    <scope>NUCLEOTIDE SEQUENCE</scope>
    <source>
        <strain evidence="2">NI907</strain>
    </source>
</reference>
<protein>
    <submittedName>
        <fullName evidence="2">Uncharacterized protein</fullName>
    </submittedName>
</protein>
<keyword evidence="1" id="KW-1185">Reference proteome</keyword>
<dbReference type="Proteomes" id="UP000515153">
    <property type="component" value="Unplaced"/>
</dbReference>
<name>A0A6P8BE33_PYRGI</name>
<dbReference type="AlphaFoldDB" id="A0A6P8BE33"/>
<dbReference type="RefSeq" id="XP_030985319.1">
    <property type="nucleotide sequence ID" value="XM_031123521.1"/>
</dbReference>
<proteinExistence type="predicted"/>
<organism evidence="1 2">
    <name type="scientific">Pyricularia grisea</name>
    <name type="common">Crabgrass-specific blast fungus</name>
    <name type="synonym">Magnaporthe grisea</name>
    <dbReference type="NCBI Taxonomy" id="148305"/>
    <lineage>
        <taxon>Eukaryota</taxon>
        <taxon>Fungi</taxon>
        <taxon>Dikarya</taxon>
        <taxon>Ascomycota</taxon>
        <taxon>Pezizomycotina</taxon>
        <taxon>Sordariomycetes</taxon>
        <taxon>Sordariomycetidae</taxon>
        <taxon>Magnaporthales</taxon>
        <taxon>Pyriculariaceae</taxon>
        <taxon>Pyricularia</taxon>
    </lineage>
</organism>
<reference evidence="2" key="1">
    <citation type="journal article" date="2019" name="Mol. Biol. Evol.">
        <title>Blast fungal genomes show frequent chromosomal changes, gene gains and losses, and effector gene turnover.</title>
        <authorList>
            <person name="Gomez Luciano L.B."/>
            <person name="Jason Tsai I."/>
            <person name="Chuma I."/>
            <person name="Tosa Y."/>
            <person name="Chen Y.H."/>
            <person name="Li J.Y."/>
            <person name="Li M.Y."/>
            <person name="Jade Lu M.Y."/>
            <person name="Nakayashiki H."/>
            <person name="Li W.H."/>
        </authorList>
    </citation>
    <scope>NUCLEOTIDE SEQUENCE</scope>
    <source>
        <strain evidence="2">NI907</strain>
    </source>
</reference>
<evidence type="ECO:0000313" key="1">
    <source>
        <dbReference type="Proteomes" id="UP000515153"/>
    </source>
</evidence>
<accession>A0A6P8BE33</accession>
<dbReference type="GeneID" id="41958431"/>
<reference evidence="2" key="3">
    <citation type="submission" date="2025-08" db="UniProtKB">
        <authorList>
            <consortium name="RefSeq"/>
        </authorList>
    </citation>
    <scope>IDENTIFICATION</scope>
    <source>
        <strain evidence="2">NI907</strain>
    </source>
</reference>
<gene>
    <name evidence="2" type="ORF">PgNI_03467</name>
</gene>